<dbReference type="AlphaFoldDB" id="A0A124G7U3"/>
<dbReference type="Proteomes" id="UP000053244">
    <property type="component" value="Unassembled WGS sequence"/>
</dbReference>
<dbReference type="SUPFAM" id="SSF52540">
    <property type="entry name" value="P-loop containing nucleoside triphosphate hydrolases"/>
    <property type="match status" value="1"/>
</dbReference>
<keyword evidence="1" id="KW-0813">Transport</keyword>
<evidence type="ECO:0000259" key="4">
    <source>
        <dbReference type="PROSITE" id="PS50893"/>
    </source>
</evidence>
<keyword evidence="3 5" id="KW-0067">ATP-binding</keyword>
<gene>
    <name evidence="5" type="ORF">ADL15_44695</name>
</gene>
<evidence type="ECO:0000256" key="1">
    <source>
        <dbReference type="ARBA" id="ARBA00022448"/>
    </source>
</evidence>
<dbReference type="InterPro" id="IPR003439">
    <property type="entry name" value="ABC_transporter-like_ATP-bd"/>
</dbReference>
<feature type="domain" description="ABC transporter" evidence="4">
    <location>
        <begin position="23"/>
        <end position="253"/>
    </location>
</feature>
<evidence type="ECO:0000256" key="2">
    <source>
        <dbReference type="ARBA" id="ARBA00022741"/>
    </source>
</evidence>
<accession>A0A124G7U3</accession>
<dbReference type="EMBL" id="LLZH01000326">
    <property type="protein sequence ID" value="KUL23921.1"/>
    <property type="molecule type" value="Genomic_DNA"/>
</dbReference>
<evidence type="ECO:0000313" key="6">
    <source>
        <dbReference type="Proteomes" id="UP000053244"/>
    </source>
</evidence>
<dbReference type="OrthoDB" id="5116176at2"/>
<dbReference type="GO" id="GO:0016887">
    <property type="term" value="F:ATP hydrolysis activity"/>
    <property type="evidence" value="ECO:0007669"/>
    <property type="project" value="InterPro"/>
</dbReference>
<protein>
    <submittedName>
        <fullName evidence="5">ABC transporter ATP-binding protein</fullName>
    </submittedName>
</protein>
<dbReference type="GO" id="GO:0005524">
    <property type="term" value="F:ATP binding"/>
    <property type="evidence" value="ECO:0007669"/>
    <property type="project" value="UniProtKB-KW"/>
</dbReference>
<dbReference type="CDD" id="cd03230">
    <property type="entry name" value="ABC_DR_subfamily_A"/>
    <property type="match status" value="1"/>
</dbReference>
<dbReference type="Pfam" id="PF00005">
    <property type="entry name" value="ABC_tran"/>
    <property type="match status" value="1"/>
</dbReference>
<evidence type="ECO:0000313" key="5">
    <source>
        <dbReference type="EMBL" id="KUL23921.1"/>
    </source>
</evidence>
<dbReference type="InterPro" id="IPR051782">
    <property type="entry name" value="ABC_Transporter_VariousFunc"/>
</dbReference>
<comment type="caution">
    <text evidence="5">The sequence shown here is derived from an EMBL/GenBank/DDBJ whole genome shotgun (WGS) entry which is preliminary data.</text>
</comment>
<evidence type="ECO:0000256" key="3">
    <source>
        <dbReference type="ARBA" id="ARBA00022840"/>
    </source>
</evidence>
<proteinExistence type="predicted"/>
<dbReference type="InterPro" id="IPR027417">
    <property type="entry name" value="P-loop_NTPase"/>
</dbReference>
<dbReference type="PANTHER" id="PTHR42939:SF1">
    <property type="entry name" value="ABC TRANSPORTER ATP-BINDING PROTEIN ALBC-RELATED"/>
    <property type="match status" value="1"/>
</dbReference>
<dbReference type="PANTHER" id="PTHR42939">
    <property type="entry name" value="ABC TRANSPORTER ATP-BINDING PROTEIN ALBC-RELATED"/>
    <property type="match status" value="1"/>
</dbReference>
<dbReference type="InterPro" id="IPR003593">
    <property type="entry name" value="AAA+_ATPase"/>
</dbReference>
<keyword evidence="6" id="KW-1185">Reference proteome</keyword>
<dbReference type="PROSITE" id="PS50893">
    <property type="entry name" value="ABC_TRANSPORTER_2"/>
    <property type="match status" value="1"/>
</dbReference>
<organism evidence="5 6">
    <name type="scientific">Actinoplanes awajinensis subsp. mycoplanecinus</name>
    <dbReference type="NCBI Taxonomy" id="135947"/>
    <lineage>
        <taxon>Bacteria</taxon>
        <taxon>Bacillati</taxon>
        <taxon>Actinomycetota</taxon>
        <taxon>Actinomycetes</taxon>
        <taxon>Micromonosporales</taxon>
        <taxon>Micromonosporaceae</taxon>
        <taxon>Actinoplanes</taxon>
    </lineage>
</organism>
<dbReference type="Gene3D" id="3.40.50.300">
    <property type="entry name" value="P-loop containing nucleotide triphosphate hydrolases"/>
    <property type="match status" value="1"/>
</dbReference>
<dbReference type="SMART" id="SM00382">
    <property type="entry name" value="AAA"/>
    <property type="match status" value="1"/>
</dbReference>
<keyword evidence="2" id="KW-0547">Nucleotide-binding</keyword>
<sequence>MTEATTQSAGTGSGDVEGRTAALRLTGLHKQFGSKTAVEHVDLVVPQGSFFGLVGPNGAGKTTLLSMAVGLLRPDAGDSQVFGAGVWTDPAEAKALTGVLPDGLSMPERLTGRELLTFIGELRGINPGVLAGRVQELLDVMELGSAERTLVVDYSTGMRKKIGLATALLHGPRLLVLDEPFEAVDPVSAAALKAILNGFVAGGGSVVLSSHVMPLVEQLCDTVAIMARGQVVAAGPLGQVRGDATLEQTFVRLVGGDEHARKGLSWLAS</sequence>
<reference evidence="5 6" key="1">
    <citation type="submission" date="2015-10" db="EMBL/GenBank/DDBJ databases">
        <authorList>
            <person name="Gilbert D.G."/>
        </authorList>
    </citation>
    <scope>NUCLEOTIDE SEQUENCE [LARGE SCALE GENOMIC DNA]</scope>
    <source>
        <strain evidence="5 6">NRRL B-16712</strain>
    </source>
</reference>
<name>A0A124G7U3_9ACTN</name>